<dbReference type="AlphaFoldDB" id="A0AAW5IJQ7"/>
<evidence type="ECO:0000313" key="2">
    <source>
        <dbReference type="Proteomes" id="UP001205531"/>
    </source>
</evidence>
<reference evidence="1" key="1">
    <citation type="submission" date="2022-07" db="EMBL/GenBank/DDBJ databases">
        <title>Prevotella copri.</title>
        <authorList>
            <person name="Yang C."/>
        </authorList>
    </citation>
    <scope>NUCLEOTIDE SEQUENCE</scope>
    <source>
        <strain evidence="1">HF2107</strain>
    </source>
</reference>
<dbReference type="Proteomes" id="UP001205531">
    <property type="component" value="Unassembled WGS sequence"/>
</dbReference>
<dbReference type="Gene3D" id="3.40.50.1820">
    <property type="entry name" value="alpha/beta hydrolase"/>
    <property type="match status" value="1"/>
</dbReference>
<sequence>MCVGQGTWEEELLYSTRQMDALLKEKNVPTWVDYWGHDVDHDWAWWRKQIVYFMQHLLTDSEVDYVI</sequence>
<accession>A0AAW5IJQ7</accession>
<organism evidence="1 2">
    <name type="scientific">Segatella copri</name>
    <dbReference type="NCBI Taxonomy" id="165179"/>
    <lineage>
        <taxon>Bacteria</taxon>
        <taxon>Pseudomonadati</taxon>
        <taxon>Bacteroidota</taxon>
        <taxon>Bacteroidia</taxon>
        <taxon>Bacteroidales</taxon>
        <taxon>Prevotellaceae</taxon>
        <taxon>Segatella</taxon>
    </lineage>
</organism>
<evidence type="ECO:0000313" key="1">
    <source>
        <dbReference type="EMBL" id="MCP9565267.1"/>
    </source>
</evidence>
<protein>
    <recommendedName>
        <fullName evidence="3">Esterase</fullName>
    </recommendedName>
</protein>
<dbReference type="InterPro" id="IPR029058">
    <property type="entry name" value="AB_hydrolase_fold"/>
</dbReference>
<name>A0AAW5IJQ7_9BACT</name>
<gene>
    <name evidence="1" type="ORF">NNC64_12020</name>
</gene>
<evidence type="ECO:0008006" key="3">
    <source>
        <dbReference type="Google" id="ProtNLM"/>
    </source>
</evidence>
<proteinExistence type="predicted"/>
<dbReference type="EMBL" id="JANDWZ010000030">
    <property type="protein sequence ID" value="MCP9565267.1"/>
    <property type="molecule type" value="Genomic_DNA"/>
</dbReference>
<dbReference type="RefSeq" id="WP_254953355.1">
    <property type="nucleotide sequence ID" value="NZ_JANDWY010000026.1"/>
</dbReference>
<comment type="caution">
    <text evidence="1">The sequence shown here is derived from an EMBL/GenBank/DDBJ whole genome shotgun (WGS) entry which is preliminary data.</text>
</comment>